<dbReference type="PANTHER" id="PTHR43394:SF1">
    <property type="entry name" value="ATP-BINDING CASSETTE SUB-FAMILY B MEMBER 10, MITOCHONDRIAL"/>
    <property type="match status" value="1"/>
</dbReference>
<dbReference type="Gene3D" id="3.40.50.300">
    <property type="entry name" value="P-loop containing nucleotide triphosphate hydrolases"/>
    <property type="match status" value="1"/>
</dbReference>
<dbReference type="PROSITE" id="PS50929">
    <property type="entry name" value="ABC_TM1F"/>
    <property type="match status" value="1"/>
</dbReference>
<keyword evidence="5 7" id="KW-1133">Transmembrane helix</keyword>
<gene>
    <name evidence="10" type="ORF">H7313_07185</name>
</gene>
<dbReference type="InterPro" id="IPR039421">
    <property type="entry name" value="Type_1_exporter"/>
</dbReference>
<dbReference type="SMART" id="SM00382">
    <property type="entry name" value="AAA"/>
    <property type="match status" value="1"/>
</dbReference>
<dbReference type="Pfam" id="PF00664">
    <property type="entry name" value="ABC_membrane"/>
    <property type="match status" value="1"/>
</dbReference>
<evidence type="ECO:0000256" key="5">
    <source>
        <dbReference type="ARBA" id="ARBA00022989"/>
    </source>
</evidence>
<evidence type="ECO:0000313" key="11">
    <source>
        <dbReference type="Proteomes" id="UP000587396"/>
    </source>
</evidence>
<dbReference type="RefSeq" id="WP_185905010.1">
    <property type="nucleotide sequence ID" value="NZ_JACMSE010000004.1"/>
</dbReference>
<dbReference type="InterPro" id="IPR003593">
    <property type="entry name" value="AAA+_ATPase"/>
</dbReference>
<evidence type="ECO:0000256" key="6">
    <source>
        <dbReference type="ARBA" id="ARBA00023136"/>
    </source>
</evidence>
<dbReference type="GO" id="GO:0016887">
    <property type="term" value="F:ATP hydrolysis activity"/>
    <property type="evidence" value="ECO:0007669"/>
    <property type="project" value="InterPro"/>
</dbReference>
<keyword evidence="4 10" id="KW-0067">ATP-binding</keyword>
<dbReference type="InterPro" id="IPR017871">
    <property type="entry name" value="ABC_transporter-like_CS"/>
</dbReference>
<dbReference type="Proteomes" id="UP000587396">
    <property type="component" value="Unassembled WGS sequence"/>
</dbReference>
<dbReference type="SUPFAM" id="SSF90123">
    <property type="entry name" value="ABC transporter transmembrane region"/>
    <property type="match status" value="1"/>
</dbReference>
<protein>
    <submittedName>
        <fullName evidence="10">ABC transporter ATP-binding protein</fullName>
    </submittedName>
</protein>
<comment type="subcellular location">
    <subcellularLocation>
        <location evidence="1">Cell membrane</location>
        <topology evidence="1">Multi-pass membrane protein</topology>
    </subcellularLocation>
</comment>
<dbReference type="SUPFAM" id="SSF52540">
    <property type="entry name" value="P-loop containing nucleoside triphosphate hydrolases"/>
    <property type="match status" value="1"/>
</dbReference>
<evidence type="ECO:0000259" key="9">
    <source>
        <dbReference type="PROSITE" id="PS50929"/>
    </source>
</evidence>
<evidence type="ECO:0000256" key="1">
    <source>
        <dbReference type="ARBA" id="ARBA00004651"/>
    </source>
</evidence>
<feature type="transmembrane region" description="Helical" evidence="7">
    <location>
        <begin position="132"/>
        <end position="162"/>
    </location>
</feature>
<organism evidence="10 11">
    <name type="scientific">Gordonibacter massiliensis</name>
    <name type="common">ex Traore et al. 2017</name>
    <dbReference type="NCBI Taxonomy" id="1841863"/>
    <lineage>
        <taxon>Bacteria</taxon>
        <taxon>Bacillati</taxon>
        <taxon>Actinomycetota</taxon>
        <taxon>Coriobacteriia</taxon>
        <taxon>Eggerthellales</taxon>
        <taxon>Eggerthellaceae</taxon>
        <taxon>Gordonibacter</taxon>
    </lineage>
</organism>
<dbReference type="PANTHER" id="PTHR43394">
    <property type="entry name" value="ATP-DEPENDENT PERMEASE MDL1, MITOCHONDRIAL"/>
    <property type="match status" value="1"/>
</dbReference>
<feature type="transmembrane region" description="Helical" evidence="7">
    <location>
        <begin position="7"/>
        <end position="29"/>
    </location>
</feature>
<feature type="domain" description="ABC transmembrane type-1" evidence="9">
    <location>
        <begin position="10"/>
        <end position="291"/>
    </location>
</feature>
<evidence type="ECO:0000256" key="7">
    <source>
        <dbReference type="SAM" id="Phobius"/>
    </source>
</evidence>
<evidence type="ECO:0000259" key="8">
    <source>
        <dbReference type="PROSITE" id="PS50893"/>
    </source>
</evidence>
<keyword evidence="2 7" id="KW-0812">Transmembrane</keyword>
<dbReference type="InterPro" id="IPR036640">
    <property type="entry name" value="ABC1_TM_sf"/>
</dbReference>
<dbReference type="InterPro" id="IPR003439">
    <property type="entry name" value="ABC_transporter-like_ATP-bd"/>
</dbReference>
<feature type="transmembrane region" description="Helical" evidence="7">
    <location>
        <begin position="49"/>
        <end position="69"/>
    </location>
</feature>
<proteinExistence type="predicted"/>
<evidence type="ECO:0000256" key="3">
    <source>
        <dbReference type="ARBA" id="ARBA00022741"/>
    </source>
</evidence>
<dbReference type="Pfam" id="PF00005">
    <property type="entry name" value="ABC_tran"/>
    <property type="match status" value="1"/>
</dbReference>
<comment type="caution">
    <text evidence="10">The sequence shown here is derived from an EMBL/GenBank/DDBJ whole genome shotgun (WGS) entry which is preliminary data.</text>
</comment>
<name>A0A842JGW6_9ACTN</name>
<dbReference type="EMBL" id="JACMSE010000004">
    <property type="protein sequence ID" value="MBC2889128.1"/>
    <property type="molecule type" value="Genomic_DNA"/>
</dbReference>
<sequence>MFKNHKTLFAAAVTLNVLLSALTIGVAFVLERILNAAIGGDWALFNEMIAVTIGYVALVTVAMTASSLADKKLTVRTVQDVRSGLHRGIFSRDTERYRQTNTADYLSALTNDVKIVEESIIVPFLQAIQSSLVFVMAMVALFVYNPLIGGLMIVSLAAMYLLPSSLGKPLGTRQEAYSKGLSLFTSRLKDQFAGYEVIRSFRLLDRTRRDFARQNDELADRKYGVERLVACSEGLSQMLGVGSQLGIMLVTAYFVLQGQMAAGALLAILQLSGCLVQPVAVIMQNAPKIQGAKPVLDRIRELSADQPSAFQGSVEPVFEHLIAFEGVGFGYLPGCPVLDDCDVAFEKGKKYALVGASGCGKTTLVKLLCAGYGSYTGSISVDGKELRSLDVDKLLALVSVIHQDVFLFDETIGENIDLNRDYREDEWERALSISGVDRFLAQTESGLETPVGENGIGLSGGQRQRVAVARALIERKPILVLDEGTSAVDARTAYDIETALLDLDDLTVITITHHLAPDLLRRYDAVLYMEQGKIAERGGYDSLIGKQGGFASFQHIEAAQSDDAASA</sequence>
<dbReference type="PROSITE" id="PS50893">
    <property type="entry name" value="ABC_TRANSPORTER_2"/>
    <property type="match status" value="1"/>
</dbReference>
<dbReference type="GO" id="GO:0015421">
    <property type="term" value="F:ABC-type oligopeptide transporter activity"/>
    <property type="evidence" value="ECO:0007669"/>
    <property type="project" value="TreeGrafter"/>
</dbReference>
<dbReference type="InterPro" id="IPR011527">
    <property type="entry name" value="ABC1_TM_dom"/>
</dbReference>
<evidence type="ECO:0000256" key="2">
    <source>
        <dbReference type="ARBA" id="ARBA00022692"/>
    </source>
</evidence>
<dbReference type="AlphaFoldDB" id="A0A842JGW6"/>
<keyword evidence="11" id="KW-1185">Reference proteome</keyword>
<keyword evidence="3" id="KW-0547">Nucleotide-binding</keyword>
<dbReference type="CDD" id="cd07346">
    <property type="entry name" value="ABC_6TM_exporters"/>
    <property type="match status" value="1"/>
</dbReference>
<reference evidence="10 11" key="1">
    <citation type="submission" date="2020-08" db="EMBL/GenBank/DDBJ databases">
        <authorList>
            <person name="Liu C."/>
            <person name="Sun Q."/>
        </authorList>
    </citation>
    <scope>NUCLEOTIDE SEQUENCE [LARGE SCALE GENOMIC DNA]</scope>
    <source>
        <strain evidence="10 11">N22</strain>
    </source>
</reference>
<dbReference type="GO" id="GO:0005886">
    <property type="term" value="C:plasma membrane"/>
    <property type="evidence" value="ECO:0007669"/>
    <property type="project" value="UniProtKB-SubCell"/>
</dbReference>
<accession>A0A842JGW6</accession>
<dbReference type="InterPro" id="IPR027417">
    <property type="entry name" value="P-loop_NTPase"/>
</dbReference>
<dbReference type="GO" id="GO:0005524">
    <property type="term" value="F:ATP binding"/>
    <property type="evidence" value="ECO:0007669"/>
    <property type="project" value="UniProtKB-KW"/>
</dbReference>
<keyword evidence="6 7" id="KW-0472">Membrane</keyword>
<dbReference type="Gene3D" id="1.20.1560.10">
    <property type="entry name" value="ABC transporter type 1, transmembrane domain"/>
    <property type="match status" value="1"/>
</dbReference>
<dbReference type="PROSITE" id="PS00211">
    <property type="entry name" value="ABC_TRANSPORTER_1"/>
    <property type="match status" value="1"/>
</dbReference>
<evidence type="ECO:0000256" key="4">
    <source>
        <dbReference type="ARBA" id="ARBA00022840"/>
    </source>
</evidence>
<evidence type="ECO:0000313" key="10">
    <source>
        <dbReference type="EMBL" id="MBC2889128.1"/>
    </source>
</evidence>
<feature type="domain" description="ABC transporter" evidence="8">
    <location>
        <begin position="322"/>
        <end position="556"/>
    </location>
</feature>